<protein>
    <submittedName>
        <fullName evidence="1">Uncharacterized protein</fullName>
    </submittedName>
</protein>
<accession>A0A1H5ESG0</accession>
<name>A0A1H5ESG0_9NOCA</name>
<organism evidence="1 2">
    <name type="scientific">Rhodococcus koreensis</name>
    <dbReference type="NCBI Taxonomy" id="99653"/>
    <lineage>
        <taxon>Bacteria</taxon>
        <taxon>Bacillati</taxon>
        <taxon>Actinomycetota</taxon>
        <taxon>Actinomycetes</taxon>
        <taxon>Mycobacteriales</taxon>
        <taxon>Nocardiaceae</taxon>
        <taxon>Rhodococcus</taxon>
    </lineage>
</organism>
<reference evidence="2" key="1">
    <citation type="submission" date="2016-10" db="EMBL/GenBank/DDBJ databases">
        <authorList>
            <person name="Varghese N."/>
            <person name="Submissions S."/>
        </authorList>
    </citation>
    <scope>NUCLEOTIDE SEQUENCE [LARGE SCALE GENOMIC DNA]</scope>
    <source>
        <strain evidence="2">DSM 44498</strain>
    </source>
</reference>
<evidence type="ECO:0000313" key="1">
    <source>
        <dbReference type="EMBL" id="SED93944.1"/>
    </source>
</evidence>
<gene>
    <name evidence="1" type="ORF">SAMN04490239_9332</name>
</gene>
<dbReference type="Proteomes" id="UP000183561">
    <property type="component" value="Unassembled WGS sequence"/>
</dbReference>
<proteinExistence type="predicted"/>
<dbReference type="RefSeq" id="WP_072949875.1">
    <property type="nucleotide sequence ID" value="NZ_FNSV01000007.1"/>
</dbReference>
<sequence>MADPTSIYRENARDAEEMVLALRDRLLRVRAEIEDWPDARHGLRSVGEGSTTDPDALAAVVAAQIRDARAALAHVDAALQYAWATAKCLHI</sequence>
<evidence type="ECO:0000313" key="2">
    <source>
        <dbReference type="Proteomes" id="UP000183561"/>
    </source>
</evidence>
<keyword evidence="2" id="KW-1185">Reference proteome</keyword>
<dbReference type="AlphaFoldDB" id="A0A1H5ESG0"/>
<dbReference type="EMBL" id="FNSV01000007">
    <property type="protein sequence ID" value="SED93944.1"/>
    <property type="molecule type" value="Genomic_DNA"/>
</dbReference>